<proteinExistence type="predicted"/>
<keyword evidence="3" id="KW-0808">Transferase</keyword>
<dbReference type="Gene3D" id="3.40.50.2000">
    <property type="entry name" value="Glycogen Phosphorylase B"/>
    <property type="match status" value="2"/>
</dbReference>
<protein>
    <submittedName>
        <fullName evidence="3">UDP-glucose:(Heptosyl)LPS alpha-1,3-glucosyltransferase</fullName>
        <ecNumber evidence="3">2.4.1.-</ecNumber>
    </submittedName>
</protein>
<organism evidence="3 4">
    <name type="scientific">Desulfosalsimonas propionicica</name>
    <dbReference type="NCBI Taxonomy" id="332175"/>
    <lineage>
        <taxon>Bacteria</taxon>
        <taxon>Pseudomonadati</taxon>
        <taxon>Thermodesulfobacteriota</taxon>
        <taxon>Desulfobacteria</taxon>
        <taxon>Desulfobacterales</taxon>
        <taxon>Desulfosalsimonadaceae</taxon>
        <taxon>Desulfosalsimonas</taxon>
    </lineage>
</organism>
<dbReference type="Proteomes" id="UP000525298">
    <property type="component" value="Unassembled WGS sequence"/>
</dbReference>
<gene>
    <name evidence="3" type="ORF">HNR65_001112</name>
</gene>
<dbReference type="InterPro" id="IPR028098">
    <property type="entry name" value="Glyco_trans_4-like_N"/>
</dbReference>
<reference evidence="3 4" key="1">
    <citation type="submission" date="2020-07" db="EMBL/GenBank/DDBJ databases">
        <title>Genomic Encyclopedia of Type Strains, Phase IV (KMG-IV): sequencing the most valuable type-strain genomes for metagenomic binning, comparative biology and taxonomic classification.</title>
        <authorList>
            <person name="Goeker M."/>
        </authorList>
    </citation>
    <scope>NUCLEOTIDE SEQUENCE [LARGE SCALE GENOMIC DNA]</scope>
    <source>
        <strain evidence="3 4">DSM 17721</strain>
    </source>
</reference>
<dbReference type="CDD" id="cd03801">
    <property type="entry name" value="GT4_PimA-like"/>
    <property type="match status" value="1"/>
</dbReference>
<dbReference type="InterPro" id="IPR001296">
    <property type="entry name" value="Glyco_trans_1"/>
</dbReference>
<evidence type="ECO:0000259" key="2">
    <source>
        <dbReference type="Pfam" id="PF13439"/>
    </source>
</evidence>
<comment type="caution">
    <text evidence="3">The sequence shown here is derived from an EMBL/GenBank/DDBJ whole genome shotgun (WGS) entry which is preliminary data.</text>
</comment>
<dbReference type="EMBL" id="JACDUS010000002">
    <property type="protein sequence ID" value="MBA2880794.1"/>
    <property type="molecule type" value="Genomic_DNA"/>
</dbReference>
<evidence type="ECO:0000313" key="4">
    <source>
        <dbReference type="Proteomes" id="UP000525298"/>
    </source>
</evidence>
<dbReference type="Pfam" id="PF00534">
    <property type="entry name" value="Glycos_transf_1"/>
    <property type="match status" value="1"/>
</dbReference>
<dbReference type="SUPFAM" id="SSF53756">
    <property type="entry name" value="UDP-Glycosyltransferase/glycogen phosphorylase"/>
    <property type="match status" value="1"/>
</dbReference>
<evidence type="ECO:0000313" key="3">
    <source>
        <dbReference type="EMBL" id="MBA2880794.1"/>
    </source>
</evidence>
<dbReference type="GO" id="GO:0016757">
    <property type="term" value="F:glycosyltransferase activity"/>
    <property type="evidence" value="ECO:0007669"/>
    <property type="project" value="UniProtKB-KW"/>
</dbReference>
<feature type="domain" description="Glycosyl transferase family 1" evidence="1">
    <location>
        <begin position="165"/>
        <end position="326"/>
    </location>
</feature>
<dbReference type="Pfam" id="PF13439">
    <property type="entry name" value="Glyco_transf_4"/>
    <property type="match status" value="1"/>
</dbReference>
<name>A0A7W0C841_9BACT</name>
<dbReference type="AlphaFoldDB" id="A0A7W0C841"/>
<accession>A0A7W0C841</accession>
<evidence type="ECO:0000259" key="1">
    <source>
        <dbReference type="Pfam" id="PF00534"/>
    </source>
</evidence>
<dbReference type="PANTHER" id="PTHR12526:SF641">
    <property type="entry name" value="LIPOPOLYSACCHARIDE CORE BIOSYNTHESIS PROTEIN RFAG"/>
    <property type="match status" value="1"/>
</dbReference>
<feature type="domain" description="Glycosyltransferase subfamily 4-like N-terminal" evidence="2">
    <location>
        <begin position="2"/>
        <end position="152"/>
    </location>
</feature>
<dbReference type="EC" id="2.4.1.-" evidence="3"/>
<keyword evidence="3" id="KW-0328">Glycosyltransferase</keyword>
<sequence>MQLARTCVSRGHQVDVYTGSWVGEKPEDIKVKTITNSGLTNHSRYRSFARRLKPYICDGAYDAIVGFNKMPGLDVYFASDFCYAAKASEKSFLYRLTNRYRTLIKLEKSVFSQSSNTWIIAISEYEKKQYKRHYGTPEKRFFMVPPGISKDRIAPPDASEIGAALRQEIGLARDEFIVLMVGSNYKIKGVDRAIHAIASLPASLSDKTRLVIVGRGKAGPYRRLAKRLGVLSRVIFIGERDDVPRFLLGADLLLHPAYRENTGTVLIEAMAAGLPVLATESCGYSFHISRANAGYLIPVPFLQYRLNELLLVMLTSENLKKWSLNGKNYVGRTDVYSRHAKAAEVIEAAALIKNQAFSENQGT</sequence>
<dbReference type="PANTHER" id="PTHR12526">
    <property type="entry name" value="GLYCOSYLTRANSFERASE"/>
    <property type="match status" value="1"/>
</dbReference>
<keyword evidence="4" id="KW-1185">Reference proteome</keyword>